<proteinExistence type="predicted"/>
<dbReference type="SMART" id="SM00086">
    <property type="entry name" value="PAC"/>
    <property type="match status" value="2"/>
</dbReference>
<dbReference type="SUPFAM" id="SSF55073">
    <property type="entry name" value="Nucleotide cyclase"/>
    <property type="match status" value="1"/>
</dbReference>
<dbReference type="PANTHER" id="PTHR44757">
    <property type="entry name" value="DIGUANYLATE CYCLASE DGCP"/>
    <property type="match status" value="1"/>
</dbReference>
<keyword evidence="1" id="KW-0812">Transmembrane</keyword>
<evidence type="ECO:0000256" key="1">
    <source>
        <dbReference type="SAM" id="Phobius"/>
    </source>
</evidence>
<gene>
    <name evidence="6" type="ORF">NX784_17735</name>
</gene>
<evidence type="ECO:0000259" key="4">
    <source>
        <dbReference type="PROSITE" id="PS50883"/>
    </source>
</evidence>
<dbReference type="InterPro" id="IPR043128">
    <property type="entry name" value="Rev_trsase/Diguanyl_cyclase"/>
</dbReference>
<keyword evidence="7" id="KW-1185">Reference proteome</keyword>
<dbReference type="InterPro" id="IPR001638">
    <property type="entry name" value="Solute-binding_3/MltF_N"/>
</dbReference>
<dbReference type="CDD" id="cd00130">
    <property type="entry name" value="PAS"/>
    <property type="match status" value="2"/>
</dbReference>
<name>A0ABT1ZU55_9BURK</name>
<dbReference type="Gene3D" id="3.20.20.450">
    <property type="entry name" value="EAL domain"/>
    <property type="match status" value="1"/>
</dbReference>
<dbReference type="Pfam" id="PF08448">
    <property type="entry name" value="PAS_4"/>
    <property type="match status" value="1"/>
</dbReference>
<dbReference type="InterPro" id="IPR013656">
    <property type="entry name" value="PAS_4"/>
</dbReference>
<protein>
    <submittedName>
        <fullName evidence="6">EAL domain-containing protein</fullName>
    </submittedName>
</protein>
<accession>A0ABT1ZU55</accession>
<dbReference type="SUPFAM" id="SSF141868">
    <property type="entry name" value="EAL domain-like"/>
    <property type="match status" value="1"/>
</dbReference>
<dbReference type="CDD" id="cd01948">
    <property type="entry name" value="EAL"/>
    <property type="match status" value="1"/>
</dbReference>
<dbReference type="Gene3D" id="3.40.190.10">
    <property type="entry name" value="Periplasmic binding protein-like II"/>
    <property type="match status" value="2"/>
</dbReference>
<dbReference type="InterPro" id="IPR000160">
    <property type="entry name" value="GGDEF_dom"/>
</dbReference>
<dbReference type="PROSITE" id="PS50887">
    <property type="entry name" value="GGDEF"/>
    <property type="match status" value="1"/>
</dbReference>
<dbReference type="SMART" id="SM00091">
    <property type="entry name" value="PAS"/>
    <property type="match status" value="2"/>
</dbReference>
<dbReference type="InterPro" id="IPR035965">
    <property type="entry name" value="PAS-like_dom_sf"/>
</dbReference>
<dbReference type="Pfam" id="PF00563">
    <property type="entry name" value="EAL"/>
    <property type="match status" value="1"/>
</dbReference>
<feature type="domain" description="GGDEF" evidence="5">
    <location>
        <begin position="588"/>
        <end position="726"/>
    </location>
</feature>
<evidence type="ECO:0000313" key="7">
    <source>
        <dbReference type="Proteomes" id="UP001204151"/>
    </source>
</evidence>
<dbReference type="InterPro" id="IPR052155">
    <property type="entry name" value="Biofilm_reg_signaling"/>
</dbReference>
<comment type="caution">
    <text evidence="6">The sequence shown here is derived from an EMBL/GenBank/DDBJ whole genome shotgun (WGS) entry which is preliminary data.</text>
</comment>
<dbReference type="Pfam" id="PF00497">
    <property type="entry name" value="SBP_bac_3"/>
    <property type="match status" value="1"/>
</dbReference>
<dbReference type="Gene3D" id="3.30.70.270">
    <property type="match status" value="1"/>
</dbReference>
<dbReference type="EMBL" id="JANUGW010000013">
    <property type="protein sequence ID" value="MCS0583435.1"/>
    <property type="molecule type" value="Genomic_DNA"/>
</dbReference>
<reference evidence="6 7" key="1">
    <citation type="submission" date="2022-08" db="EMBL/GenBank/DDBJ databases">
        <title>Reclassification of Massilia species as members of the genera Telluria, Duganella, Pseudoduganella, Mokoshia gen. nov. and Zemynaea gen. nov. using orthogonal and non-orthogonal genome-based approaches.</title>
        <authorList>
            <person name="Bowman J.P."/>
        </authorList>
    </citation>
    <scope>NUCLEOTIDE SEQUENCE [LARGE SCALE GENOMIC DNA]</scope>
    <source>
        <strain evidence="6 7">JCM 31316</strain>
    </source>
</reference>
<dbReference type="SMART" id="SM00062">
    <property type="entry name" value="PBPb"/>
    <property type="match status" value="1"/>
</dbReference>
<dbReference type="InterPro" id="IPR001633">
    <property type="entry name" value="EAL_dom"/>
</dbReference>
<feature type="domain" description="EAL" evidence="4">
    <location>
        <begin position="735"/>
        <end position="989"/>
    </location>
</feature>
<dbReference type="PROSITE" id="PS50112">
    <property type="entry name" value="PAS"/>
    <property type="match status" value="2"/>
</dbReference>
<dbReference type="NCBIfam" id="TIGR00229">
    <property type="entry name" value="sensory_box"/>
    <property type="match status" value="2"/>
</dbReference>
<dbReference type="CDD" id="cd01949">
    <property type="entry name" value="GGDEF"/>
    <property type="match status" value="1"/>
</dbReference>
<evidence type="ECO:0000259" key="2">
    <source>
        <dbReference type="PROSITE" id="PS50112"/>
    </source>
</evidence>
<dbReference type="SMART" id="SM00267">
    <property type="entry name" value="GGDEF"/>
    <property type="match status" value="1"/>
</dbReference>
<dbReference type="PANTHER" id="PTHR44757:SF2">
    <property type="entry name" value="BIOFILM ARCHITECTURE MAINTENANCE PROTEIN MBAA"/>
    <property type="match status" value="1"/>
</dbReference>
<feature type="transmembrane region" description="Helical" evidence="1">
    <location>
        <begin position="258"/>
        <end position="280"/>
    </location>
</feature>
<dbReference type="PROSITE" id="PS50883">
    <property type="entry name" value="EAL"/>
    <property type="match status" value="1"/>
</dbReference>
<dbReference type="CDD" id="cd13706">
    <property type="entry name" value="PBP2_HisK_like_1"/>
    <property type="match status" value="1"/>
</dbReference>
<organism evidence="6 7">
    <name type="scientific">Massilia pinisoli</name>
    <dbReference type="NCBI Taxonomy" id="1772194"/>
    <lineage>
        <taxon>Bacteria</taxon>
        <taxon>Pseudomonadati</taxon>
        <taxon>Pseudomonadota</taxon>
        <taxon>Betaproteobacteria</taxon>
        <taxon>Burkholderiales</taxon>
        <taxon>Oxalobacteraceae</taxon>
        <taxon>Telluria group</taxon>
        <taxon>Massilia</taxon>
    </lineage>
</organism>
<dbReference type="PROSITE" id="PS50113">
    <property type="entry name" value="PAC"/>
    <property type="match status" value="2"/>
</dbReference>
<dbReference type="InterPro" id="IPR035919">
    <property type="entry name" value="EAL_sf"/>
</dbReference>
<dbReference type="InterPro" id="IPR000014">
    <property type="entry name" value="PAS"/>
</dbReference>
<evidence type="ECO:0000259" key="5">
    <source>
        <dbReference type="PROSITE" id="PS50887"/>
    </source>
</evidence>
<dbReference type="SUPFAM" id="SSF55785">
    <property type="entry name" value="PYP-like sensor domain (PAS domain)"/>
    <property type="match status" value="2"/>
</dbReference>
<dbReference type="Pfam" id="PF13426">
    <property type="entry name" value="PAS_9"/>
    <property type="match status" value="1"/>
</dbReference>
<dbReference type="InterPro" id="IPR029787">
    <property type="entry name" value="Nucleotide_cyclase"/>
</dbReference>
<evidence type="ECO:0000259" key="3">
    <source>
        <dbReference type="PROSITE" id="PS50113"/>
    </source>
</evidence>
<dbReference type="NCBIfam" id="TIGR00254">
    <property type="entry name" value="GGDEF"/>
    <property type="match status" value="1"/>
</dbReference>
<feature type="domain" description="PAC" evidence="3">
    <location>
        <begin position="385"/>
        <end position="437"/>
    </location>
</feature>
<dbReference type="InterPro" id="IPR001610">
    <property type="entry name" value="PAC"/>
</dbReference>
<dbReference type="InterPro" id="IPR000700">
    <property type="entry name" value="PAS-assoc_C"/>
</dbReference>
<feature type="domain" description="PAC" evidence="3">
    <location>
        <begin position="506"/>
        <end position="558"/>
    </location>
</feature>
<dbReference type="Gene3D" id="3.30.450.20">
    <property type="entry name" value="PAS domain"/>
    <property type="match status" value="2"/>
</dbReference>
<keyword evidence="1" id="KW-0472">Membrane</keyword>
<feature type="domain" description="PAS" evidence="2">
    <location>
        <begin position="433"/>
        <end position="491"/>
    </location>
</feature>
<dbReference type="RefSeq" id="WP_258818018.1">
    <property type="nucleotide sequence ID" value="NZ_JANUGW010000013.1"/>
</dbReference>
<dbReference type="SMART" id="SM00052">
    <property type="entry name" value="EAL"/>
    <property type="match status" value="1"/>
</dbReference>
<dbReference type="Proteomes" id="UP001204151">
    <property type="component" value="Unassembled WGS sequence"/>
</dbReference>
<dbReference type="Pfam" id="PF00990">
    <property type="entry name" value="GGDEF"/>
    <property type="match status" value="1"/>
</dbReference>
<dbReference type="SUPFAM" id="SSF53850">
    <property type="entry name" value="Periplasmic binding protein-like II"/>
    <property type="match status" value="1"/>
</dbReference>
<feature type="domain" description="PAS" evidence="2">
    <location>
        <begin position="311"/>
        <end position="382"/>
    </location>
</feature>
<keyword evidence="1" id="KW-1133">Transmembrane helix</keyword>
<sequence length="995" mass="110599">MGSKSPIMPGGGIRRRLVLIIALLAYALHADARTLRVVTDNNYPPYLYLNSSGRPEGYVVDLWHLWERKTGVHVDLQPMQWSNALQRMHDGQADVIDMIFRTPGREPLYDYSPPYDTVSVGIYVDPSISGIHDVQSLNGFLVGVQRGDACAEQLARQGITNQVPYPGYVAILDAVRAGDIKIFCMDDTPANYYLYLYRDQKKFAKAFTLYTAQFHWAVAKGDQAAYDLVQQGMARITPDERQALRDKWFTQPIQFQPYLRIIAFVGLGALAALAATLLWIRSLRRAVHARTAEIQQKNAQLEASSRALMVEQAQLRTLVENSPDAMVLKDRNNVYVHCNAGAQALLGLPGDQVIGRTDDELFLDKTFAAFIKETDDDVLRTGQTHRYEEELAGPDGTMRNLDVIKVPIHAHEGEIAGVLAVARDITEHRRAERELRIASVAFESQDGMLITDAQGRIERVNAAFTRISGYTALEAIGHSPRLLRSGLHEDDFYTSMWSQLTTTGYWTGEVINRHRDGSLYTARLSITAVPDAQGRTIHYVGNLQDVTAEKRAHALAEHLKLFDHLTDLPNRALLADRMTRAMAGAAQEFGAVMMVNLDHFQKLNDSLGHAAGDRLLVEMARRIRSIMRDNDTLGRFSGDSFVLLAERLGTDRQAAAARALQTADAIRATIAEPMILDGHRLTCTGSIGITLFRDATENPEALLCQAELALYQSKRSGRNTARVFEHEMQSELDDRNWLEKALHDAIRDHQLTLHYQIQVDAEDRPIGAEALLRWFHPDRGAIPPAAFIPLAEETGLIEPIGRWVLATACRQLAAWARQDAMRGLTLAVNISARQFESDSFVDDILAEIRRTGAPADKLKLEVTESLAIGDVQSSSRKLHTLRDHGFSISLDDFGTGNSSLNYLTKLPLTQLKIDKSFVDELPASHRDAMVAQTIINMGRGLGLDVIAEGVETTAQRDFLVAQGCYSFQGYLFGKPVPVGEFEAQVRAAVMAAEAQ</sequence>
<evidence type="ECO:0000313" key="6">
    <source>
        <dbReference type="EMBL" id="MCS0583435.1"/>
    </source>
</evidence>